<dbReference type="EMBL" id="BJLQ01000007">
    <property type="protein sequence ID" value="GEA83767.1"/>
    <property type="molecule type" value="Genomic_DNA"/>
</dbReference>
<proteinExistence type="predicted"/>
<dbReference type="RefSeq" id="WP_170210899.1">
    <property type="nucleotide sequence ID" value="NZ_BJLQ01000007.1"/>
</dbReference>
<comment type="caution">
    <text evidence="5">The sequence shown here is derived from an EMBL/GenBank/DDBJ whole genome shotgun (WGS) entry which is preliminary data.</text>
</comment>
<dbReference type="Pfam" id="PF01047">
    <property type="entry name" value="MarR"/>
    <property type="match status" value="1"/>
</dbReference>
<evidence type="ECO:0000256" key="3">
    <source>
        <dbReference type="ARBA" id="ARBA00023163"/>
    </source>
</evidence>
<dbReference type="InterPro" id="IPR039422">
    <property type="entry name" value="MarR/SlyA-like"/>
</dbReference>
<dbReference type="SUPFAM" id="SSF46785">
    <property type="entry name" value="Winged helix' DNA-binding domain"/>
    <property type="match status" value="1"/>
</dbReference>
<evidence type="ECO:0000256" key="1">
    <source>
        <dbReference type="ARBA" id="ARBA00023015"/>
    </source>
</evidence>
<evidence type="ECO:0000313" key="6">
    <source>
        <dbReference type="Proteomes" id="UP000320461"/>
    </source>
</evidence>
<dbReference type="PROSITE" id="PS50995">
    <property type="entry name" value="HTH_MARR_2"/>
    <property type="match status" value="1"/>
</dbReference>
<dbReference type="InterPro" id="IPR000835">
    <property type="entry name" value="HTH_MarR-typ"/>
</dbReference>
<dbReference type="PANTHER" id="PTHR33164">
    <property type="entry name" value="TRANSCRIPTIONAL REGULATOR, MARR FAMILY"/>
    <property type="match status" value="1"/>
</dbReference>
<dbReference type="InterPro" id="IPR023187">
    <property type="entry name" value="Tscrpt_reg_MarR-type_CS"/>
</dbReference>
<dbReference type="Gene3D" id="1.10.10.10">
    <property type="entry name" value="Winged helix-like DNA-binding domain superfamily/Winged helix DNA-binding domain"/>
    <property type="match status" value="1"/>
</dbReference>
<sequence>MPAAPIPELHMLRAVEELWRTLREAGSHLWRDVECSRSTATLIRLLATRTRAGSATQVGDVAHALRVDISVASRQVSQLVDEGLVERTVDSDDRRARSLRLTPAGLERADVIEAALLRSTVGLFADWSPQDVTAAVDTIRRLTTTFDRATLAAHERAPA</sequence>
<accession>A0A4Y3KIE4</accession>
<name>A0A4Y3KIE4_9CELL</name>
<dbReference type="Proteomes" id="UP000320461">
    <property type="component" value="Unassembled WGS sequence"/>
</dbReference>
<dbReference type="AlphaFoldDB" id="A0A4Y3KIE4"/>
<dbReference type="PANTHER" id="PTHR33164:SF57">
    <property type="entry name" value="MARR-FAMILY TRANSCRIPTIONAL REGULATOR"/>
    <property type="match status" value="1"/>
</dbReference>
<reference evidence="5 6" key="1">
    <citation type="submission" date="2019-06" db="EMBL/GenBank/DDBJ databases">
        <title>Whole genome shotgun sequence of Cellulomonas gelida NBRC 3748.</title>
        <authorList>
            <person name="Hosoyama A."/>
            <person name="Uohara A."/>
            <person name="Ohji S."/>
            <person name="Ichikawa N."/>
        </authorList>
    </citation>
    <scope>NUCLEOTIDE SEQUENCE [LARGE SCALE GENOMIC DNA]</scope>
    <source>
        <strain evidence="5 6">NBRC 3748</strain>
    </source>
</reference>
<keyword evidence="3" id="KW-0804">Transcription</keyword>
<keyword evidence="6" id="KW-1185">Reference proteome</keyword>
<dbReference type="GO" id="GO:0006950">
    <property type="term" value="P:response to stress"/>
    <property type="evidence" value="ECO:0007669"/>
    <property type="project" value="TreeGrafter"/>
</dbReference>
<dbReference type="SMART" id="SM00347">
    <property type="entry name" value="HTH_MARR"/>
    <property type="match status" value="1"/>
</dbReference>
<evidence type="ECO:0000313" key="5">
    <source>
        <dbReference type="EMBL" id="GEA83767.1"/>
    </source>
</evidence>
<keyword evidence="1" id="KW-0805">Transcription regulation</keyword>
<gene>
    <name evidence="5" type="ORF">CGE01nite_10180</name>
</gene>
<feature type="domain" description="HTH marR-type" evidence="4">
    <location>
        <begin position="8"/>
        <end position="144"/>
    </location>
</feature>
<dbReference type="PROSITE" id="PS01117">
    <property type="entry name" value="HTH_MARR_1"/>
    <property type="match status" value="1"/>
</dbReference>
<dbReference type="InterPro" id="IPR036390">
    <property type="entry name" value="WH_DNA-bd_sf"/>
</dbReference>
<evidence type="ECO:0000256" key="2">
    <source>
        <dbReference type="ARBA" id="ARBA00023125"/>
    </source>
</evidence>
<organism evidence="5 6">
    <name type="scientific">Cellulomonas gelida</name>
    <dbReference type="NCBI Taxonomy" id="1712"/>
    <lineage>
        <taxon>Bacteria</taxon>
        <taxon>Bacillati</taxon>
        <taxon>Actinomycetota</taxon>
        <taxon>Actinomycetes</taxon>
        <taxon>Micrococcales</taxon>
        <taxon>Cellulomonadaceae</taxon>
        <taxon>Cellulomonas</taxon>
    </lineage>
</organism>
<dbReference type="InterPro" id="IPR036388">
    <property type="entry name" value="WH-like_DNA-bd_sf"/>
</dbReference>
<dbReference type="GO" id="GO:0003677">
    <property type="term" value="F:DNA binding"/>
    <property type="evidence" value="ECO:0007669"/>
    <property type="project" value="UniProtKB-KW"/>
</dbReference>
<dbReference type="GO" id="GO:0003700">
    <property type="term" value="F:DNA-binding transcription factor activity"/>
    <property type="evidence" value="ECO:0007669"/>
    <property type="project" value="InterPro"/>
</dbReference>
<keyword evidence="2" id="KW-0238">DNA-binding</keyword>
<evidence type="ECO:0000259" key="4">
    <source>
        <dbReference type="PROSITE" id="PS50995"/>
    </source>
</evidence>
<protein>
    <recommendedName>
        <fullName evidence="4">HTH marR-type domain-containing protein</fullName>
    </recommendedName>
</protein>